<keyword evidence="1" id="KW-0479">Metal-binding</keyword>
<feature type="region of interest" description="Disordered" evidence="5">
    <location>
        <begin position="360"/>
        <end position="409"/>
    </location>
</feature>
<dbReference type="InterPro" id="IPR001965">
    <property type="entry name" value="Znf_PHD"/>
</dbReference>
<feature type="compositionally biased region" description="Low complexity" evidence="5">
    <location>
        <begin position="1666"/>
        <end position="1677"/>
    </location>
</feature>
<gene>
    <name evidence="11" type="ORF">Rhopal_002094-T1</name>
</gene>
<evidence type="ECO:0000256" key="2">
    <source>
        <dbReference type="ARBA" id="ARBA00022771"/>
    </source>
</evidence>
<dbReference type="GO" id="GO:0036205">
    <property type="term" value="P:histone catabolic process"/>
    <property type="evidence" value="ECO:0007669"/>
    <property type="project" value="TreeGrafter"/>
</dbReference>
<dbReference type="CDD" id="cd00202">
    <property type="entry name" value="ZnF_GATA"/>
    <property type="match status" value="1"/>
</dbReference>
<dbReference type="InterPro" id="IPR000679">
    <property type="entry name" value="Znf_GATA"/>
</dbReference>
<keyword evidence="2 4" id="KW-0863">Zinc-finger</keyword>
<dbReference type="GO" id="GO:0048189">
    <property type="term" value="C:Lid2 complex"/>
    <property type="evidence" value="ECO:0007669"/>
    <property type="project" value="TreeGrafter"/>
</dbReference>
<dbReference type="GO" id="GO:0043565">
    <property type="term" value="F:sequence-specific DNA binding"/>
    <property type="evidence" value="ECO:0007669"/>
    <property type="project" value="InterPro"/>
</dbReference>
<feature type="region of interest" description="Disordered" evidence="5">
    <location>
        <begin position="947"/>
        <end position="1030"/>
    </location>
</feature>
<dbReference type="GO" id="GO:0006355">
    <property type="term" value="P:regulation of DNA-templated transcription"/>
    <property type="evidence" value="ECO:0007669"/>
    <property type="project" value="InterPro"/>
</dbReference>
<feature type="compositionally biased region" description="Low complexity" evidence="5">
    <location>
        <begin position="69"/>
        <end position="90"/>
    </location>
</feature>
<dbReference type="InterPro" id="IPR019787">
    <property type="entry name" value="Znf_PHD-finger"/>
</dbReference>
<evidence type="ECO:0000313" key="12">
    <source>
        <dbReference type="Proteomes" id="UP001342314"/>
    </source>
</evidence>
<dbReference type="GO" id="GO:0003682">
    <property type="term" value="F:chromatin binding"/>
    <property type="evidence" value="ECO:0007669"/>
    <property type="project" value="InterPro"/>
</dbReference>
<evidence type="ECO:0000313" key="11">
    <source>
        <dbReference type="EMBL" id="GJN89120.1"/>
    </source>
</evidence>
<feature type="domain" description="PHD-type" evidence="6">
    <location>
        <begin position="211"/>
        <end position="263"/>
    </location>
</feature>
<feature type="compositionally biased region" description="Low complexity" evidence="5">
    <location>
        <begin position="1634"/>
        <end position="1649"/>
    </location>
</feature>
<dbReference type="GO" id="GO:0008270">
    <property type="term" value="F:zinc ion binding"/>
    <property type="evidence" value="ECO:0007669"/>
    <property type="project" value="UniProtKB-KW"/>
</dbReference>
<name>A0AAV5G9C7_9BASI</name>
<feature type="region of interest" description="Disordered" evidence="5">
    <location>
        <begin position="62"/>
        <end position="90"/>
    </location>
</feature>
<protein>
    <recommendedName>
        <fullName evidence="13">Proteophosphoglycan ppg4</fullName>
    </recommendedName>
</protein>
<dbReference type="PROSITE" id="PS50114">
    <property type="entry name" value="GATA_ZN_FINGER_2"/>
    <property type="match status" value="1"/>
</dbReference>
<keyword evidence="3" id="KW-0862">Zinc</keyword>
<feature type="compositionally biased region" description="Basic residues" evidence="5">
    <location>
        <begin position="1072"/>
        <end position="1083"/>
    </location>
</feature>
<reference evidence="11 12" key="1">
    <citation type="submission" date="2021-12" db="EMBL/GenBank/DDBJ databases">
        <title>High titer production of polyol ester of fatty acids by Rhodotorula paludigena BS15 towards product separation-free biomass refinery.</title>
        <authorList>
            <person name="Mano J."/>
            <person name="Ono H."/>
            <person name="Tanaka T."/>
            <person name="Naito K."/>
            <person name="Sushida H."/>
            <person name="Ike M."/>
            <person name="Tokuyasu K."/>
            <person name="Kitaoka M."/>
        </authorList>
    </citation>
    <scope>NUCLEOTIDE SEQUENCE [LARGE SCALE GENOMIC DNA]</scope>
    <source>
        <strain evidence="11 12">BS15</strain>
    </source>
</reference>
<proteinExistence type="predicted"/>
<dbReference type="PROSITE" id="PS51293">
    <property type="entry name" value="SANT"/>
    <property type="match status" value="1"/>
</dbReference>
<dbReference type="InterPro" id="IPR017884">
    <property type="entry name" value="SANT_dom"/>
</dbReference>
<feature type="region of interest" description="Disordered" evidence="5">
    <location>
        <begin position="1188"/>
        <end position="1208"/>
    </location>
</feature>
<feature type="compositionally biased region" description="Basic and acidic residues" evidence="5">
    <location>
        <begin position="1806"/>
        <end position="1832"/>
    </location>
</feature>
<feature type="region of interest" description="Disordered" evidence="5">
    <location>
        <begin position="1264"/>
        <end position="1366"/>
    </location>
</feature>
<dbReference type="InterPro" id="IPR029617">
    <property type="entry name" value="Snt2"/>
</dbReference>
<feature type="region of interest" description="Disordered" evidence="5">
    <location>
        <begin position="652"/>
        <end position="677"/>
    </location>
</feature>
<dbReference type="PANTHER" id="PTHR47672:SF1">
    <property type="entry name" value="E3 UBIQUITIN-PROTEIN LIGASE SNT2"/>
    <property type="match status" value="1"/>
</dbReference>
<evidence type="ECO:0000259" key="7">
    <source>
        <dbReference type="PROSITE" id="PS50114"/>
    </source>
</evidence>
<feature type="region of interest" description="Disordered" evidence="5">
    <location>
        <begin position="1"/>
        <end position="20"/>
    </location>
</feature>
<dbReference type="Gene3D" id="2.30.30.490">
    <property type="match status" value="1"/>
</dbReference>
<feature type="compositionally biased region" description="Polar residues" evidence="5">
    <location>
        <begin position="1755"/>
        <end position="1765"/>
    </location>
</feature>
<comment type="caution">
    <text evidence="11">The sequence shown here is derived from an EMBL/GenBank/DDBJ whole genome shotgun (WGS) entry which is preliminary data.</text>
</comment>
<dbReference type="EMBL" id="BQKY01000004">
    <property type="protein sequence ID" value="GJN89120.1"/>
    <property type="molecule type" value="Genomic_DNA"/>
</dbReference>
<dbReference type="InterPro" id="IPR013088">
    <property type="entry name" value="Znf_NHR/GATA"/>
</dbReference>
<evidence type="ECO:0000259" key="8">
    <source>
        <dbReference type="PROSITE" id="PS51038"/>
    </source>
</evidence>
<feature type="compositionally biased region" description="Polar residues" evidence="5">
    <location>
        <begin position="1696"/>
        <end position="1705"/>
    </location>
</feature>
<feature type="region of interest" description="Disordered" evidence="5">
    <location>
        <begin position="1049"/>
        <end position="1087"/>
    </location>
</feature>
<evidence type="ECO:0000259" key="10">
    <source>
        <dbReference type="PROSITE" id="PS51805"/>
    </source>
</evidence>
<feature type="compositionally biased region" description="Low complexity" evidence="5">
    <location>
        <begin position="1766"/>
        <end position="1794"/>
    </location>
</feature>
<dbReference type="Pfam" id="PF13832">
    <property type="entry name" value="zf-HC5HC2H_2"/>
    <property type="match status" value="1"/>
</dbReference>
<dbReference type="CDD" id="cd15571">
    <property type="entry name" value="ePHD"/>
    <property type="match status" value="1"/>
</dbReference>
<feature type="region of interest" description="Disordered" evidence="5">
    <location>
        <begin position="1509"/>
        <end position="1725"/>
    </location>
</feature>
<dbReference type="SUPFAM" id="SSF57903">
    <property type="entry name" value="FYVE/PHD zinc finger"/>
    <property type="match status" value="3"/>
</dbReference>
<feature type="region of interest" description="Disordered" evidence="5">
    <location>
        <begin position="1744"/>
        <end position="1832"/>
    </location>
</feature>
<feature type="region of interest" description="Disordered" evidence="5">
    <location>
        <begin position="1221"/>
        <end position="1245"/>
    </location>
</feature>
<feature type="domain" description="BAH" evidence="8">
    <location>
        <begin position="22"/>
        <end position="174"/>
    </location>
</feature>
<feature type="region of interest" description="Disordered" evidence="5">
    <location>
        <begin position="1387"/>
        <end position="1467"/>
    </location>
</feature>
<dbReference type="PROSITE" id="PS50016">
    <property type="entry name" value="ZF_PHD_2"/>
    <property type="match status" value="2"/>
</dbReference>
<dbReference type="Pfam" id="PF01426">
    <property type="entry name" value="BAH"/>
    <property type="match status" value="1"/>
</dbReference>
<dbReference type="InterPro" id="IPR011011">
    <property type="entry name" value="Znf_FYVE_PHD"/>
</dbReference>
<dbReference type="InterPro" id="IPR019786">
    <property type="entry name" value="Zinc_finger_PHD-type_CS"/>
</dbReference>
<dbReference type="SUPFAM" id="SSF46689">
    <property type="entry name" value="Homeodomain-like"/>
    <property type="match status" value="1"/>
</dbReference>
<dbReference type="InterPro" id="IPR001025">
    <property type="entry name" value="BAH_dom"/>
</dbReference>
<evidence type="ECO:0000259" key="6">
    <source>
        <dbReference type="PROSITE" id="PS50016"/>
    </source>
</evidence>
<dbReference type="Proteomes" id="UP001342314">
    <property type="component" value="Unassembled WGS sequence"/>
</dbReference>
<feature type="compositionally biased region" description="Polar residues" evidence="5">
    <location>
        <begin position="1344"/>
        <end position="1353"/>
    </location>
</feature>
<feature type="compositionally biased region" description="Basic and acidic residues" evidence="5">
    <location>
        <begin position="653"/>
        <end position="677"/>
    </location>
</feature>
<feature type="domain" description="GATA-type" evidence="7">
    <location>
        <begin position="1459"/>
        <end position="1507"/>
    </location>
</feature>
<dbReference type="PROSITE" id="PS51038">
    <property type="entry name" value="BAH"/>
    <property type="match status" value="1"/>
</dbReference>
<organism evidence="11 12">
    <name type="scientific">Rhodotorula paludigena</name>
    <dbReference type="NCBI Taxonomy" id="86838"/>
    <lineage>
        <taxon>Eukaryota</taxon>
        <taxon>Fungi</taxon>
        <taxon>Dikarya</taxon>
        <taxon>Basidiomycota</taxon>
        <taxon>Pucciniomycotina</taxon>
        <taxon>Microbotryomycetes</taxon>
        <taxon>Sporidiobolales</taxon>
        <taxon>Sporidiobolaceae</taxon>
        <taxon>Rhodotorula</taxon>
    </lineage>
</organism>
<feature type="domain" description="PHD-type" evidence="6">
    <location>
        <begin position="703"/>
        <end position="754"/>
    </location>
</feature>
<feature type="domain" description="PHD-type" evidence="10">
    <location>
        <begin position="763"/>
        <end position="883"/>
    </location>
</feature>
<dbReference type="PROSITE" id="PS51805">
    <property type="entry name" value="EPHD"/>
    <property type="match status" value="1"/>
</dbReference>
<dbReference type="CDD" id="cd15497">
    <property type="entry name" value="PHD1_Snt2p_like"/>
    <property type="match status" value="1"/>
</dbReference>
<evidence type="ECO:0000256" key="3">
    <source>
        <dbReference type="ARBA" id="ARBA00022833"/>
    </source>
</evidence>
<feature type="region of interest" description="Disordered" evidence="5">
    <location>
        <begin position="273"/>
        <end position="292"/>
    </location>
</feature>
<dbReference type="Gene3D" id="3.30.50.10">
    <property type="entry name" value="Erythroid Transcription Factor GATA-1, subunit A"/>
    <property type="match status" value="1"/>
</dbReference>
<dbReference type="InterPro" id="IPR013083">
    <property type="entry name" value="Znf_RING/FYVE/PHD"/>
</dbReference>
<evidence type="ECO:0000259" key="9">
    <source>
        <dbReference type="PROSITE" id="PS51293"/>
    </source>
</evidence>
<dbReference type="Pfam" id="PF00628">
    <property type="entry name" value="PHD"/>
    <property type="match status" value="2"/>
</dbReference>
<dbReference type="InterPro" id="IPR009057">
    <property type="entry name" value="Homeodomain-like_sf"/>
</dbReference>
<dbReference type="SMART" id="SM00249">
    <property type="entry name" value="PHD"/>
    <property type="match status" value="3"/>
</dbReference>
<dbReference type="PANTHER" id="PTHR47672">
    <property type="entry name" value="E3 UBIQUITIN-PROTEIN LIGASE SNT2"/>
    <property type="match status" value="1"/>
</dbReference>
<dbReference type="InterPro" id="IPR034732">
    <property type="entry name" value="EPHD"/>
</dbReference>
<dbReference type="SMART" id="SM00401">
    <property type="entry name" value="ZnF_GATA"/>
    <property type="match status" value="1"/>
</dbReference>
<dbReference type="Pfam" id="PF00320">
    <property type="entry name" value="GATA"/>
    <property type="match status" value="1"/>
</dbReference>
<dbReference type="SUPFAM" id="SSF57716">
    <property type="entry name" value="Glucocorticoid receptor-like (DNA-binding domain)"/>
    <property type="match status" value="1"/>
</dbReference>
<evidence type="ECO:0000256" key="4">
    <source>
        <dbReference type="PROSITE-ProRule" id="PRU00094"/>
    </source>
</evidence>
<evidence type="ECO:0000256" key="1">
    <source>
        <dbReference type="ARBA" id="ARBA00022723"/>
    </source>
</evidence>
<dbReference type="PRINTS" id="PR00619">
    <property type="entry name" value="GATAZNFINGER"/>
</dbReference>
<dbReference type="GO" id="GO:0004842">
    <property type="term" value="F:ubiquitin-protein transferase activity"/>
    <property type="evidence" value="ECO:0007669"/>
    <property type="project" value="TreeGrafter"/>
</dbReference>
<dbReference type="SMART" id="SM00439">
    <property type="entry name" value="BAH"/>
    <property type="match status" value="1"/>
</dbReference>
<keyword evidence="12" id="KW-1185">Reference proteome</keyword>
<evidence type="ECO:0000256" key="5">
    <source>
        <dbReference type="SAM" id="MobiDB-lite"/>
    </source>
</evidence>
<feature type="compositionally biased region" description="Basic and acidic residues" evidence="5">
    <location>
        <begin position="1051"/>
        <end position="1063"/>
    </location>
</feature>
<dbReference type="Gene3D" id="3.30.40.10">
    <property type="entry name" value="Zinc/RING finger domain, C3HC4 (zinc finger)"/>
    <property type="match status" value="2"/>
</dbReference>
<dbReference type="CDD" id="cd15489">
    <property type="entry name" value="PHD_SF"/>
    <property type="match status" value="1"/>
</dbReference>
<dbReference type="PROSITE" id="PS01359">
    <property type="entry name" value="ZF_PHD_1"/>
    <property type="match status" value="2"/>
</dbReference>
<feature type="compositionally biased region" description="Pro residues" evidence="5">
    <location>
        <begin position="965"/>
        <end position="974"/>
    </location>
</feature>
<feature type="domain" description="SANT" evidence="9">
    <location>
        <begin position="476"/>
        <end position="520"/>
    </location>
</feature>
<sequence>MPRAGTRGAAPKPAGPLVFDGAALRPNDHVYVSAPWDDREGEPYIVARVLEILQPSSKAALALPEGSNTDANPAPASDSAPSSRSGSTAPTTDLRVRVAYYFRTRDITSRYVADHRLVVATMHADTLPASYVRGRCTVKHREHIEELEVYKRQPDTFYWHQLYDRYLHRYFDAVPTYKVRNAPPEVITHLNANFEFVLCEVGTAAEICDAQRGCCVCHKWAANPESVACARCARVFHLSCVDPPLAAKPKAGYGWSCAPCSKAHDEEVEGYLEAGMGPPPGGSPGPQMLHASKKGKARQVDAQVRPDPHDWRMTQGWPFRYFGMHTNAYNVLDPHDSLYPRASTRLGNKFQCTVPAWDESTGQQEVLPGSRQYFQPKRSRASTPSGGKPEKERSRKSKAAEIPPRGEDGAVQIIFRPSDKISDETMDELFARVRKISSYATAGVDLLNRAAVVIQNKEGSVQDTIASLRKISLASLGHATWTDDEKRKLSDGAEQHHNDIGEIHKLLPAKKMGDVVKRYYIAVGHTLQEDEPTQIEEKTAVVAAAVIATTRSGRKTGRKAARDAAAAVAPGEDGDPLLMSDDEDHGSVCAPARTPAQRRNRFCAICEATESPKWWFCPDNICELEVKPNPCVMCDTCGVRWRHYGAQYPPYGDELKPLPQEKKSKKDKAAEEEARKQAELEAAAALAAIREPTPPPPKPVIPPKPCLLCKRFEPKTALFQCDNCTISYHASCYGIDLDWEWPHDEWLCNMCERDKNRKKLTLHPHCILCPPPPELEPDAPLTALDCLKPTELQNYVHLLCAIWHRELQIGSPPVVQPVEAFQHLPPERRDRECCLCKTKGVGSTIKCEDCSKHVHVSCAWTSGYKFAFEVQRVRNKKRPPKDAVIIKFKDEEGVLQPCIWCTDHHFTHSERKTYDLGARDQSSKLTALQMYVRSSKAGKFPDAPLLLRQGRRLDPTVQPVLKPKAPTPPPPPAPSSKHTDTLLASIIEEEPAPQPARGSKKRRTQSMTPAIAIPPNAPAAPDSTSSTPITATMLPEMDVDLDVLPAAEKPLPAKRERKPKAPRELASPVKTTKAKGASKKRKSAPAAPIEEDLSAFSNAYHGFDLVQQLNLPALPDLAALTSSLQLPPLPPAYSGATGLPSLPALPALPSLPNVSSPFDFSPATSAPHLLNTVVYSAHIPTPDLAVASEPAAPASQADVEHEHEEDPSAIDPALQALSALAAAEADSRNAQQQQQDDVSEIDRQHQQAAYDFAQVMGDIAVAAESQEEHGESQVTNADDANGDDGEANAADGERTGADGAPASEEAAGDDDASASGRPKRRTRAPVRPYDVPTPSASRPRASGTPRSLQQLNQPAPRPQSPLLFDATHPNSLLNYVRAHESAQNMYRIDTPDDSDGLSEHLPSPGGSALNSPALLHAHPPALDNTAFPDAGLLQTPPAPPKPAKRRRTSTKGSGTPAVCSNCGTSDSPLFRRDAEGRQLCNSCGLYFKTHGHDRPQKVIARAIGAARVQKRKAQAAEGGEPSPSSAKRPKASGTPLPLQGLAYAPVNPSPLQPMPAFSYDSSYSPQDPVAGPSGSSSHHSEHAAPNQSRSASAPGANNGLHGIFTGGYPAYDSPYGGYGSPTPASQAAYDSRFSAATHSTSTSGAHATAPQYPYPPGPSGSGSGPYGNSAGGYSYPSRSSAPPHAGGSGYYDPFALSTSAGTNGANGADESSQDQQADDEALAQRHALESLAAQALSFSVGQAVHNPPLAADSGAQEQQPGTSSGQPATAPPVSAVAAEVAPPQAAHEQQHLQPDVGLPLSPLFGIERELERREAEREEEKRREAEGRAGGQ</sequence>
<dbReference type="InterPro" id="IPR043151">
    <property type="entry name" value="BAH_sf"/>
</dbReference>
<accession>A0AAV5G9C7</accession>
<evidence type="ECO:0008006" key="13">
    <source>
        <dbReference type="Google" id="ProtNLM"/>
    </source>
</evidence>